<evidence type="ECO:0000313" key="1">
    <source>
        <dbReference type="EMBL" id="GBO30404.1"/>
    </source>
</evidence>
<dbReference type="GO" id="GO:0071897">
    <property type="term" value="P:DNA biosynthetic process"/>
    <property type="evidence" value="ECO:0007669"/>
    <property type="project" value="UniProtKB-ARBA"/>
</dbReference>
<keyword evidence="2" id="KW-1185">Reference proteome</keyword>
<dbReference type="Proteomes" id="UP000499080">
    <property type="component" value="Unassembled WGS sequence"/>
</dbReference>
<dbReference type="InterPro" id="IPR043502">
    <property type="entry name" value="DNA/RNA_pol_sf"/>
</dbReference>
<evidence type="ECO:0000313" key="2">
    <source>
        <dbReference type="Proteomes" id="UP000499080"/>
    </source>
</evidence>
<name>A0A4Y2W1L4_ARAVE</name>
<proteinExistence type="predicted"/>
<protein>
    <submittedName>
        <fullName evidence="1">Uncharacterized protein</fullName>
    </submittedName>
</protein>
<dbReference type="EMBL" id="BGPR01053572">
    <property type="protein sequence ID" value="GBO30404.1"/>
    <property type="molecule type" value="Genomic_DNA"/>
</dbReference>
<comment type="caution">
    <text evidence="1">The sequence shown here is derived from an EMBL/GenBank/DDBJ whole genome shotgun (WGS) entry which is preliminary data.</text>
</comment>
<reference evidence="1 2" key="1">
    <citation type="journal article" date="2019" name="Sci. Rep.">
        <title>Orb-weaving spider Araneus ventricosus genome elucidates the spidroin gene catalogue.</title>
        <authorList>
            <person name="Kono N."/>
            <person name="Nakamura H."/>
            <person name="Ohtoshi R."/>
            <person name="Moran D.A.P."/>
            <person name="Shinohara A."/>
            <person name="Yoshida Y."/>
            <person name="Fujiwara M."/>
            <person name="Mori M."/>
            <person name="Tomita M."/>
            <person name="Arakawa K."/>
        </authorList>
    </citation>
    <scope>NUCLEOTIDE SEQUENCE [LARGE SCALE GENOMIC DNA]</scope>
</reference>
<sequence>LKRHYAILCPDLLNTDKNVFPKQDKKEESTSTLFTIPSSPKTIYLKTLVVRLKNGGRSQYVRALLDDGSHSSYTEKDLARELRLLPSGKETLSQGLFGGNQIPEAEHYRYTINVERVNGKFSYQMSVLDQPKIFTTLPRVRDKHLLAELENHGIVLTDIGAETPPIRLLLRADVRGRILSGRIEVLKSGISAIETSLGWSILGSEKKKTIVNMVTLCLQNFEIPKIWELQNLGIVDPTERKATKLLEDETQAHFQETVKKIDNGYQVALPWLAGHPSVYDKYDVAESRLRSVTKRLLKENIFEAYDDVLRQWQRDGIIETILEDEISNSGHYLPHRPVIKPSSATTKVRPVFDASFKRPGYASLNECLSVGPSLSEQIHPLLLRFRTGAIGVIADIKQAFLQLSVRPEDRDFLRLLWWNVKDRSKLEFFRHCRVVFGVTSSPFLLNACIRHHLSSIQYQLESLQTTVEKLKRGFYVDNLTTSVESQEELEQFKPQTMNAASFELRCWAHTGVRDQESQSVLGIKWDT</sequence>
<dbReference type="SUPFAM" id="SSF56672">
    <property type="entry name" value="DNA/RNA polymerases"/>
    <property type="match status" value="1"/>
</dbReference>
<organism evidence="1 2">
    <name type="scientific">Araneus ventricosus</name>
    <name type="common">Orbweaver spider</name>
    <name type="synonym">Epeira ventricosa</name>
    <dbReference type="NCBI Taxonomy" id="182803"/>
    <lineage>
        <taxon>Eukaryota</taxon>
        <taxon>Metazoa</taxon>
        <taxon>Ecdysozoa</taxon>
        <taxon>Arthropoda</taxon>
        <taxon>Chelicerata</taxon>
        <taxon>Arachnida</taxon>
        <taxon>Araneae</taxon>
        <taxon>Araneomorphae</taxon>
        <taxon>Entelegynae</taxon>
        <taxon>Araneoidea</taxon>
        <taxon>Araneidae</taxon>
        <taxon>Araneus</taxon>
    </lineage>
</organism>
<dbReference type="AlphaFoldDB" id="A0A4Y2W1L4"/>
<dbReference type="OrthoDB" id="6425092at2759"/>
<gene>
    <name evidence="1" type="ORF">AVEN_149791_1</name>
</gene>
<accession>A0A4Y2W1L4</accession>
<dbReference type="PANTHER" id="PTHR47331">
    <property type="entry name" value="PHD-TYPE DOMAIN-CONTAINING PROTEIN"/>
    <property type="match status" value="1"/>
</dbReference>
<feature type="non-terminal residue" evidence="1">
    <location>
        <position position="1"/>
    </location>
</feature>
<dbReference type="PANTHER" id="PTHR47331:SF1">
    <property type="entry name" value="GAG-LIKE PROTEIN"/>
    <property type="match status" value="1"/>
</dbReference>